<organism evidence="1 2">
    <name type="scientific">Rhizophagus clarus</name>
    <dbReference type="NCBI Taxonomy" id="94130"/>
    <lineage>
        <taxon>Eukaryota</taxon>
        <taxon>Fungi</taxon>
        <taxon>Fungi incertae sedis</taxon>
        <taxon>Mucoromycota</taxon>
        <taxon>Glomeromycotina</taxon>
        <taxon>Glomeromycetes</taxon>
        <taxon>Glomerales</taxon>
        <taxon>Glomeraceae</taxon>
        <taxon>Rhizophagus</taxon>
    </lineage>
</organism>
<evidence type="ECO:0000313" key="2">
    <source>
        <dbReference type="Proteomes" id="UP000615446"/>
    </source>
</evidence>
<sequence>MSISESDAFFIVQQIITRLGNIGTLFSNDQFTRLNTVLEEKPNIPVEWTQEQILEALKTWSNTIKFSSKTEEIPDYLGQDYLYDEAIKMYRTSHPTGRRGKVQVVKKNELFTMTFSRSFKEVGIRLTGSVLSRRGMGITNNLWRSFRYTEEKIPSYEIKTSLGKGFLGISQFKFLE</sequence>
<evidence type="ECO:0000313" key="1">
    <source>
        <dbReference type="EMBL" id="GES86421.1"/>
    </source>
</evidence>
<comment type="caution">
    <text evidence="1">The sequence shown here is derived from an EMBL/GenBank/DDBJ whole genome shotgun (WGS) entry which is preliminary data.</text>
</comment>
<reference evidence="1" key="1">
    <citation type="submission" date="2019-10" db="EMBL/GenBank/DDBJ databases">
        <title>Conservation and host-specific expression of non-tandemly repeated heterogenous ribosome RNA gene in arbuscular mycorrhizal fungi.</title>
        <authorList>
            <person name="Maeda T."/>
            <person name="Kobayashi Y."/>
            <person name="Nakagawa T."/>
            <person name="Ezawa T."/>
            <person name="Yamaguchi K."/>
            <person name="Bino T."/>
            <person name="Nishimoto Y."/>
            <person name="Shigenobu S."/>
            <person name="Kawaguchi M."/>
        </authorList>
    </citation>
    <scope>NUCLEOTIDE SEQUENCE</scope>
    <source>
        <strain evidence="1">HR1</strain>
    </source>
</reference>
<dbReference type="AlphaFoldDB" id="A0A8H3QNX8"/>
<name>A0A8H3QNX8_9GLOM</name>
<accession>A0A8H3QNX8</accession>
<dbReference type="EMBL" id="BLAL01000160">
    <property type="protein sequence ID" value="GES86421.1"/>
    <property type="molecule type" value="Genomic_DNA"/>
</dbReference>
<proteinExistence type="predicted"/>
<gene>
    <name evidence="1" type="ORF">RCL2_001347600</name>
</gene>
<protein>
    <submittedName>
        <fullName evidence="1">Uncharacterized protein</fullName>
    </submittedName>
</protein>
<dbReference type="Proteomes" id="UP000615446">
    <property type="component" value="Unassembled WGS sequence"/>
</dbReference>